<name>A0A318H7A4_9MYCO</name>
<dbReference type="SMART" id="SM00867">
    <property type="entry name" value="YceI"/>
    <property type="match status" value="1"/>
</dbReference>
<dbReference type="PANTHER" id="PTHR34406">
    <property type="entry name" value="PROTEIN YCEI"/>
    <property type="match status" value="1"/>
</dbReference>
<dbReference type="AlphaFoldDB" id="A0A318H7A4"/>
<reference evidence="3 4" key="2">
    <citation type="submission" date="2018-06" db="EMBL/GenBank/DDBJ databases">
        <title>Sequencing of bacterial isolates from soil warming experiment in Harvard Forest, Massachusetts, USA.</title>
        <authorList>
            <person name="Deangelis K.PhD."/>
        </authorList>
    </citation>
    <scope>NUCLEOTIDE SEQUENCE [LARGE SCALE GENOMIC DNA]</scope>
    <source>
        <strain evidence="3 4">GAS496</strain>
    </source>
</reference>
<comment type="similarity">
    <text evidence="1">Belongs to the UPF0312 family.</text>
</comment>
<sequence length="183" mass="19488">MTTEVLTKELTAGTWAIDPVHSSIQFSVRHMMVSKVRGNFTSFSGVIVVEADGTATVSAEIAIDSITTGNEQRDGHVKSKDFFDAAKYPAAQFHSTRVTMRGDSYAVDGDLTLKGVTKPVRLDLVFGGVNPGAEQGPVAGFEAFVELNRKEFGIDLELPMPTGGVVVGDKVAVTLDIEAVKQG</sequence>
<evidence type="ECO:0000313" key="3">
    <source>
        <dbReference type="EMBL" id="PXX00379.1"/>
    </source>
</evidence>
<dbReference type="OrthoDB" id="9811006at2"/>
<gene>
    <name evidence="3" type="ORF">C8E89_13431</name>
</gene>
<protein>
    <submittedName>
        <fullName evidence="3">Polyisoprenoid-binding protein YceI</fullName>
    </submittedName>
</protein>
<proteinExistence type="inferred from homology"/>
<reference evidence="4" key="1">
    <citation type="submission" date="2018-05" db="EMBL/GenBank/DDBJ databases">
        <authorList>
            <person name="Deangelis K."/>
            <person name="Huntemann M."/>
            <person name="Clum A."/>
            <person name="Pillay M."/>
            <person name="Palaniappan K."/>
            <person name="Varghese N."/>
            <person name="Mikhailova N."/>
            <person name="Stamatis D."/>
            <person name="Reddy T."/>
            <person name="Daum C."/>
            <person name="Shapiro N."/>
            <person name="Ivanova N."/>
            <person name="Kyrpides N."/>
            <person name="Woyke T."/>
        </authorList>
    </citation>
    <scope>NUCLEOTIDE SEQUENCE [LARGE SCALE GENOMIC DNA]</scope>
    <source>
        <strain evidence="4">GAS496</strain>
    </source>
</reference>
<accession>A0A318H7A4</accession>
<evidence type="ECO:0000313" key="4">
    <source>
        <dbReference type="Proteomes" id="UP000247781"/>
    </source>
</evidence>
<dbReference type="Proteomes" id="UP000247781">
    <property type="component" value="Unassembled WGS sequence"/>
</dbReference>
<dbReference type="Gene3D" id="2.40.128.110">
    <property type="entry name" value="Lipid/polyisoprenoid-binding, YceI-like"/>
    <property type="match status" value="1"/>
</dbReference>
<dbReference type="RefSeq" id="WP_110319774.1">
    <property type="nucleotide sequence ID" value="NZ_QJJU01000034.1"/>
</dbReference>
<evidence type="ECO:0000256" key="1">
    <source>
        <dbReference type="ARBA" id="ARBA00008812"/>
    </source>
</evidence>
<dbReference type="InterPro" id="IPR007372">
    <property type="entry name" value="Lipid/polyisoprenoid-bd_YceI"/>
</dbReference>
<dbReference type="Pfam" id="PF04264">
    <property type="entry name" value="YceI"/>
    <property type="match status" value="1"/>
</dbReference>
<feature type="domain" description="Lipid/polyisoprenoid-binding YceI-like" evidence="2">
    <location>
        <begin position="14"/>
        <end position="180"/>
    </location>
</feature>
<dbReference type="SUPFAM" id="SSF101874">
    <property type="entry name" value="YceI-like"/>
    <property type="match status" value="1"/>
</dbReference>
<evidence type="ECO:0000259" key="2">
    <source>
        <dbReference type="SMART" id="SM00867"/>
    </source>
</evidence>
<dbReference type="EMBL" id="QJJU01000034">
    <property type="protein sequence ID" value="PXX00379.1"/>
    <property type="molecule type" value="Genomic_DNA"/>
</dbReference>
<dbReference type="PANTHER" id="PTHR34406:SF1">
    <property type="entry name" value="PROTEIN YCEI"/>
    <property type="match status" value="1"/>
</dbReference>
<dbReference type="InterPro" id="IPR036761">
    <property type="entry name" value="TTHA0802/YceI-like_sf"/>
</dbReference>
<comment type="caution">
    <text evidence="3">The sequence shown here is derived from an EMBL/GenBank/DDBJ whole genome shotgun (WGS) entry which is preliminary data.</text>
</comment>
<keyword evidence="4" id="KW-1185">Reference proteome</keyword>
<organism evidence="3 4">
    <name type="scientific">Mycolicibacterium moriokaense</name>
    <dbReference type="NCBI Taxonomy" id="39691"/>
    <lineage>
        <taxon>Bacteria</taxon>
        <taxon>Bacillati</taxon>
        <taxon>Actinomycetota</taxon>
        <taxon>Actinomycetes</taxon>
        <taxon>Mycobacteriales</taxon>
        <taxon>Mycobacteriaceae</taxon>
        <taxon>Mycolicibacterium</taxon>
    </lineage>
</organism>